<dbReference type="Gene3D" id="3.40.640.10">
    <property type="entry name" value="Type I PLP-dependent aspartate aminotransferase-like (Major domain)"/>
    <property type="match status" value="1"/>
</dbReference>
<dbReference type="InterPro" id="IPR004839">
    <property type="entry name" value="Aminotransferase_I/II_large"/>
</dbReference>
<evidence type="ECO:0000259" key="5">
    <source>
        <dbReference type="Pfam" id="PF00155"/>
    </source>
</evidence>
<keyword evidence="7" id="KW-1185">Reference proteome</keyword>
<organism evidence="6 7">
    <name type="scientific">Extremus antarcticus</name>
    <dbReference type="NCBI Taxonomy" id="702011"/>
    <lineage>
        <taxon>Eukaryota</taxon>
        <taxon>Fungi</taxon>
        <taxon>Dikarya</taxon>
        <taxon>Ascomycota</taxon>
        <taxon>Pezizomycotina</taxon>
        <taxon>Dothideomycetes</taxon>
        <taxon>Dothideomycetidae</taxon>
        <taxon>Mycosphaerellales</taxon>
        <taxon>Extremaceae</taxon>
        <taxon>Extremus</taxon>
    </lineage>
</organism>
<feature type="domain" description="Aminotransferase class I/classII large" evidence="5">
    <location>
        <begin position="52"/>
        <end position="428"/>
    </location>
</feature>
<comment type="similarity">
    <text evidence="2">Belongs to the class-II pyridoxal-phosphate-dependent aminotransferase family. BioF subfamily.</text>
</comment>
<comment type="caution">
    <text evidence="6">The sequence shown here is derived from an EMBL/GenBank/DDBJ whole genome shotgun (WGS) entry which is preliminary data.</text>
</comment>
<keyword evidence="4" id="KW-0663">Pyridoxal phosphate</keyword>
<keyword evidence="3" id="KW-0808">Transferase</keyword>
<reference evidence="6" key="1">
    <citation type="submission" date="2023-04" db="EMBL/GenBank/DDBJ databases">
        <title>Black Yeasts Isolated from many extreme environments.</title>
        <authorList>
            <person name="Coleine C."/>
            <person name="Stajich J.E."/>
            <person name="Selbmann L."/>
        </authorList>
    </citation>
    <scope>NUCLEOTIDE SEQUENCE</scope>
    <source>
        <strain evidence="6">CCFEE 5312</strain>
    </source>
</reference>
<sequence>MSALEVYKAIVEAQTLQLPLKQDAPIFTRNLEQRLDGRRKSERLYAPKRPREVVDFSSNDFLSISSSGLLRSAFLEEMAQHPEMDIGTAASRLLDGNSEYVENLEREIASFHGAETALMFGSGYEANISIYEVIPLPGDMIVYDELVHASIHNGIRNSRASIKKSFSHNNPTSLAATLSDLRENNEAVRLGMQTIIIAVESVYSMDGTVAPLVEFVTVLEDLFPLKNWEIVIDEAHSTGLVGKNGRGLVCALGLEDKIAIRLHTCGKGLGCTGAAVLCNATVRNTLLNYAHCIIYSTSPTFPTLAAIRAAYKMLMNGDLAERQQRLQKLIRHFYTRMYQHQAWSKAKSAEILDIPSGKDYESQPFVTQIVPLWTRNLDNHWLASNLQYANYRAWPVDYPVVPRDQGRVRLMFHADNTIEQVDGVVETIVKWINERLNVVEGQRPRKRDLQLREKF</sequence>
<dbReference type="Proteomes" id="UP001271007">
    <property type="component" value="Unassembled WGS sequence"/>
</dbReference>
<evidence type="ECO:0000256" key="1">
    <source>
        <dbReference type="ARBA" id="ARBA00001933"/>
    </source>
</evidence>
<dbReference type="AlphaFoldDB" id="A0AAJ0DLL7"/>
<dbReference type="InterPro" id="IPR015422">
    <property type="entry name" value="PyrdxlP-dep_Trfase_small"/>
</dbReference>
<dbReference type="Pfam" id="PF00155">
    <property type="entry name" value="Aminotran_1_2"/>
    <property type="match status" value="1"/>
</dbReference>
<evidence type="ECO:0000256" key="4">
    <source>
        <dbReference type="ARBA" id="ARBA00022898"/>
    </source>
</evidence>
<evidence type="ECO:0000256" key="3">
    <source>
        <dbReference type="ARBA" id="ARBA00022679"/>
    </source>
</evidence>
<dbReference type="GO" id="GO:0016740">
    <property type="term" value="F:transferase activity"/>
    <property type="evidence" value="ECO:0007669"/>
    <property type="project" value="UniProtKB-KW"/>
</dbReference>
<accession>A0AAJ0DLL7</accession>
<comment type="cofactor">
    <cofactor evidence="1">
        <name>pyridoxal 5'-phosphate</name>
        <dbReference type="ChEBI" id="CHEBI:597326"/>
    </cofactor>
</comment>
<dbReference type="SUPFAM" id="SSF53383">
    <property type="entry name" value="PLP-dependent transferases"/>
    <property type="match status" value="1"/>
</dbReference>
<dbReference type="EMBL" id="JAWDJX010000022">
    <property type="protein sequence ID" value="KAK3052234.1"/>
    <property type="molecule type" value="Genomic_DNA"/>
</dbReference>
<dbReference type="GO" id="GO:0030170">
    <property type="term" value="F:pyridoxal phosphate binding"/>
    <property type="evidence" value="ECO:0007669"/>
    <property type="project" value="InterPro"/>
</dbReference>
<dbReference type="InterPro" id="IPR015421">
    <property type="entry name" value="PyrdxlP-dep_Trfase_major"/>
</dbReference>
<dbReference type="InterPro" id="IPR050087">
    <property type="entry name" value="AON_synthase_class-II"/>
</dbReference>
<proteinExistence type="inferred from homology"/>
<dbReference type="GO" id="GO:0009102">
    <property type="term" value="P:biotin biosynthetic process"/>
    <property type="evidence" value="ECO:0007669"/>
    <property type="project" value="TreeGrafter"/>
</dbReference>
<evidence type="ECO:0000313" key="6">
    <source>
        <dbReference type="EMBL" id="KAK3052234.1"/>
    </source>
</evidence>
<evidence type="ECO:0000313" key="7">
    <source>
        <dbReference type="Proteomes" id="UP001271007"/>
    </source>
</evidence>
<dbReference type="Gene3D" id="3.90.1150.10">
    <property type="entry name" value="Aspartate Aminotransferase, domain 1"/>
    <property type="match status" value="1"/>
</dbReference>
<evidence type="ECO:0000256" key="2">
    <source>
        <dbReference type="ARBA" id="ARBA00010008"/>
    </source>
</evidence>
<dbReference type="PANTHER" id="PTHR13693">
    <property type="entry name" value="CLASS II AMINOTRANSFERASE/8-AMINO-7-OXONONANOATE SYNTHASE"/>
    <property type="match status" value="1"/>
</dbReference>
<name>A0AAJ0DLL7_9PEZI</name>
<dbReference type="PANTHER" id="PTHR13693:SF77">
    <property type="entry name" value="8-AMINO-7-OXONONANOATE SYNTHASE"/>
    <property type="match status" value="1"/>
</dbReference>
<gene>
    <name evidence="6" type="ORF">LTR09_006826</name>
</gene>
<protein>
    <recommendedName>
        <fullName evidence="5">Aminotransferase class I/classII large domain-containing protein</fullName>
    </recommendedName>
</protein>
<dbReference type="InterPro" id="IPR015424">
    <property type="entry name" value="PyrdxlP-dep_Trfase"/>
</dbReference>